<dbReference type="Gene3D" id="3.30.750.24">
    <property type="entry name" value="STAS domain"/>
    <property type="match status" value="1"/>
</dbReference>
<feature type="domain" description="STAS" evidence="3">
    <location>
        <begin position="21"/>
        <end position="121"/>
    </location>
</feature>
<reference evidence="4 5" key="1">
    <citation type="submission" date="2020-08" db="EMBL/GenBank/DDBJ databases">
        <title>Sequencing the genomes of 1000 actinobacteria strains.</title>
        <authorList>
            <person name="Klenk H.-P."/>
        </authorList>
    </citation>
    <scope>NUCLEOTIDE SEQUENCE [LARGE SCALE GENOMIC DNA]</scope>
    <source>
        <strain evidence="4 5">DSM 45486</strain>
    </source>
</reference>
<evidence type="ECO:0000313" key="4">
    <source>
        <dbReference type="EMBL" id="MBB5802307.1"/>
    </source>
</evidence>
<dbReference type="InterPro" id="IPR058548">
    <property type="entry name" value="MlaB-like_STAS"/>
</dbReference>
<evidence type="ECO:0000256" key="2">
    <source>
        <dbReference type="RuleBase" id="RU003749"/>
    </source>
</evidence>
<dbReference type="GO" id="GO:0043856">
    <property type="term" value="F:anti-sigma factor antagonist activity"/>
    <property type="evidence" value="ECO:0007669"/>
    <property type="project" value="InterPro"/>
</dbReference>
<dbReference type="NCBIfam" id="TIGR00377">
    <property type="entry name" value="ant_ant_sig"/>
    <property type="match status" value="1"/>
</dbReference>
<keyword evidence="5" id="KW-1185">Reference proteome</keyword>
<evidence type="ECO:0000256" key="1">
    <source>
        <dbReference type="ARBA" id="ARBA00009013"/>
    </source>
</evidence>
<dbReference type="Pfam" id="PF13466">
    <property type="entry name" value="STAS_2"/>
    <property type="match status" value="1"/>
</dbReference>
<evidence type="ECO:0000259" key="3">
    <source>
        <dbReference type="PROSITE" id="PS50801"/>
    </source>
</evidence>
<accession>A0A7W9HHA8</accession>
<dbReference type="AlphaFoldDB" id="A0A7W9HHA8"/>
<dbReference type="CDD" id="cd07043">
    <property type="entry name" value="STAS_anti-anti-sigma_factors"/>
    <property type="match status" value="1"/>
</dbReference>
<comment type="caution">
    <text evidence="4">The sequence shown here is derived from an EMBL/GenBank/DDBJ whole genome shotgun (WGS) entry which is preliminary data.</text>
</comment>
<comment type="similarity">
    <text evidence="1 2">Belongs to the anti-sigma-factor antagonist family.</text>
</comment>
<protein>
    <recommendedName>
        <fullName evidence="2">Anti-sigma factor antagonist</fullName>
    </recommendedName>
</protein>
<dbReference type="PROSITE" id="PS50801">
    <property type="entry name" value="STAS"/>
    <property type="match status" value="1"/>
</dbReference>
<organism evidence="4 5">
    <name type="scientific">Saccharothrix ecbatanensis</name>
    <dbReference type="NCBI Taxonomy" id="1105145"/>
    <lineage>
        <taxon>Bacteria</taxon>
        <taxon>Bacillati</taxon>
        <taxon>Actinomycetota</taxon>
        <taxon>Actinomycetes</taxon>
        <taxon>Pseudonocardiales</taxon>
        <taxon>Pseudonocardiaceae</taxon>
        <taxon>Saccharothrix</taxon>
    </lineage>
</organism>
<dbReference type="PANTHER" id="PTHR33495:SF2">
    <property type="entry name" value="ANTI-SIGMA FACTOR ANTAGONIST TM_1081-RELATED"/>
    <property type="match status" value="1"/>
</dbReference>
<dbReference type="InterPro" id="IPR002645">
    <property type="entry name" value="STAS_dom"/>
</dbReference>
<dbReference type="PANTHER" id="PTHR33495">
    <property type="entry name" value="ANTI-SIGMA FACTOR ANTAGONIST TM_1081-RELATED-RELATED"/>
    <property type="match status" value="1"/>
</dbReference>
<sequence length="141" mass="15417">MRAERFDHPFRVERQVHGYAVVVRVAGEVDALTVRELKREIAVGLALATPPAPVVVDLTEVEFFAAAGLNELHRGHLAAQAAGVMLRVVACHRHVLRPFEISGLDHELRPCRTLAEALVVRTPNGVRKLTVPDVTHASGAR</sequence>
<dbReference type="InterPro" id="IPR036513">
    <property type="entry name" value="STAS_dom_sf"/>
</dbReference>
<gene>
    <name evidence="4" type="ORF">F4560_002075</name>
</gene>
<name>A0A7W9HHA8_9PSEU</name>
<proteinExistence type="inferred from homology"/>
<dbReference type="Proteomes" id="UP000552097">
    <property type="component" value="Unassembled WGS sequence"/>
</dbReference>
<dbReference type="SUPFAM" id="SSF52091">
    <property type="entry name" value="SpoIIaa-like"/>
    <property type="match status" value="1"/>
</dbReference>
<dbReference type="RefSeq" id="WP_184918957.1">
    <property type="nucleotide sequence ID" value="NZ_JACHMO010000001.1"/>
</dbReference>
<evidence type="ECO:0000313" key="5">
    <source>
        <dbReference type="Proteomes" id="UP000552097"/>
    </source>
</evidence>
<dbReference type="InterPro" id="IPR003658">
    <property type="entry name" value="Anti-sigma_ant"/>
</dbReference>
<dbReference type="EMBL" id="JACHMO010000001">
    <property type="protein sequence ID" value="MBB5802307.1"/>
    <property type="molecule type" value="Genomic_DNA"/>
</dbReference>